<feature type="region of interest" description="Disordered" evidence="1">
    <location>
        <begin position="32"/>
        <end position="60"/>
    </location>
</feature>
<reference evidence="2 3" key="1">
    <citation type="journal article" date="2018" name="Elife">
        <title>Discovery and characterization of a prevalent human gut bacterial enzyme sufficient for the inactivation of a family of plant toxins.</title>
        <authorList>
            <person name="Koppel N."/>
            <person name="Bisanz J.E."/>
            <person name="Pandelia M.E."/>
            <person name="Turnbaugh P.J."/>
            <person name="Balskus E.P."/>
        </authorList>
    </citation>
    <scope>NUCLEOTIDE SEQUENCE [LARGE SCALE GENOMIC DNA]</scope>
    <source>
        <strain evidence="2 3">OB21 GAM 11</strain>
    </source>
</reference>
<sequence>MFLKKNKKKSLVTQEDLNSRLVSLNQTLMQQMEEQQQRDTAQTMERQQEQGKILRQIMRS</sequence>
<evidence type="ECO:0000313" key="3">
    <source>
        <dbReference type="Proteomes" id="UP000253805"/>
    </source>
</evidence>
<comment type="caution">
    <text evidence="2">The sequence shown here is derived from an EMBL/GenBank/DDBJ whole genome shotgun (WGS) entry which is preliminary data.</text>
</comment>
<name>A0A369NXQ2_9ACTN</name>
<dbReference type="AlphaFoldDB" id="A0A369NXQ2"/>
<protein>
    <submittedName>
        <fullName evidence="2">Uncharacterized protein</fullName>
    </submittedName>
</protein>
<dbReference type="Proteomes" id="UP000253805">
    <property type="component" value="Unassembled WGS sequence"/>
</dbReference>
<organism evidence="2 3">
    <name type="scientific">Adlercreutzia equolifaciens subsp. celatus</name>
    <dbReference type="NCBI Taxonomy" id="394340"/>
    <lineage>
        <taxon>Bacteria</taxon>
        <taxon>Bacillati</taxon>
        <taxon>Actinomycetota</taxon>
        <taxon>Coriobacteriia</taxon>
        <taxon>Eggerthellales</taxon>
        <taxon>Eggerthellaceae</taxon>
        <taxon>Adlercreutzia</taxon>
    </lineage>
</organism>
<proteinExistence type="predicted"/>
<gene>
    <name evidence="2" type="ORF">C1850_11195</name>
</gene>
<accession>A0A369NXQ2</accession>
<dbReference type="EMBL" id="PPUT01000045">
    <property type="protein sequence ID" value="RDC41287.1"/>
    <property type="molecule type" value="Genomic_DNA"/>
</dbReference>
<evidence type="ECO:0000256" key="1">
    <source>
        <dbReference type="SAM" id="MobiDB-lite"/>
    </source>
</evidence>
<evidence type="ECO:0000313" key="2">
    <source>
        <dbReference type="EMBL" id="RDC41287.1"/>
    </source>
</evidence>